<keyword evidence="2" id="KW-0472">Membrane</keyword>
<dbReference type="EMBL" id="JAAFYZ010000031">
    <property type="protein sequence ID" value="MBS2547639.1"/>
    <property type="molecule type" value="Genomic_DNA"/>
</dbReference>
<sequence length="504" mass="52391">MSIEMNEDDGAVRGLLGTAFAEAEPPLRDLASGSIARGDAQRRRNRMFAVGGATLSAVAVMGTFALVSGATPGGHGNQGPVNQVSSAASSADPSGKLPFGPVLSSVQKVLDVRRQLPGLLQPLLPEGITVGSSTTNFGSAPLSPAVLTGATGTNQVTMWVGTAPTNQADVIKAVACPARADCQTKAVDGGTVYIHQGSSTAADLVRAGGDYYPADILKASTAKTVAARDLSVTFVPDDRTKYAFNIQVTTTTAKLQYADHEPSDYPTGAQWPPDLNRYDTSYDPSGLLVSADDVVAMLAKPGLNKLEYLLDPHTAVSKDTLATFTQTESQISAAAAPALPAGVKAGVDTSMMQTRLVVTGPTGKNTLTWETGSQETFQRSISSPPYPPDVDATTKTVPGGKLVVWREKPMDSKGTILSTEASAYQYWFFPADANKPAVTMTLGLDASQTGTPGRDIPDPGQTYSVADGPYVAAQVSEDQFLAAVQSGELSTAIATTTSLLATLQ</sequence>
<feature type="transmembrane region" description="Helical" evidence="2">
    <location>
        <begin position="47"/>
        <end position="67"/>
    </location>
</feature>
<feature type="region of interest" description="Disordered" evidence="1">
    <location>
        <begin position="73"/>
        <end position="93"/>
    </location>
</feature>
<feature type="region of interest" description="Disordered" evidence="1">
    <location>
        <begin position="375"/>
        <end position="394"/>
    </location>
</feature>
<organism evidence="3 4">
    <name type="scientific">Catenulispora pinistramenti</name>
    <dbReference type="NCBI Taxonomy" id="2705254"/>
    <lineage>
        <taxon>Bacteria</taxon>
        <taxon>Bacillati</taxon>
        <taxon>Actinomycetota</taxon>
        <taxon>Actinomycetes</taxon>
        <taxon>Catenulisporales</taxon>
        <taxon>Catenulisporaceae</taxon>
        <taxon>Catenulispora</taxon>
    </lineage>
</organism>
<evidence type="ECO:0000256" key="1">
    <source>
        <dbReference type="SAM" id="MobiDB-lite"/>
    </source>
</evidence>
<proteinExistence type="predicted"/>
<name>A0ABS5KNL2_9ACTN</name>
<evidence type="ECO:0000313" key="3">
    <source>
        <dbReference type="EMBL" id="MBS2547639.1"/>
    </source>
</evidence>
<comment type="caution">
    <text evidence="3">The sequence shown here is derived from an EMBL/GenBank/DDBJ whole genome shotgun (WGS) entry which is preliminary data.</text>
</comment>
<protein>
    <recommendedName>
        <fullName evidence="5">DUF4367 domain-containing protein</fullName>
    </recommendedName>
</protein>
<feature type="compositionally biased region" description="Polar residues" evidence="1">
    <location>
        <begin position="79"/>
        <end position="92"/>
    </location>
</feature>
<keyword evidence="2" id="KW-0812">Transmembrane</keyword>
<dbReference type="RefSeq" id="WP_212009220.1">
    <property type="nucleotide sequence ID" value="NZ_JAAFYZ010000031.1"/>
</dbReference>
<evidence type="ECO:0008006" key="5">
    <source>
        <dbReference type="Google" id="ProtNLM"/>
    </source>
</evidence>
<keyword evidence="2" id="KW-1133">Transmembrane helix</keyword>
<evidence type="ECO:0000313" key="4">
    <source>
        <dbReference type="Proteomes" id="UP000730482"/>
    </source>
</evidence>
<keyword evidence="4" id="KW-1185">Reference proteome</keyword>
<evidence type="ECO:0000256" key="2">
    <source>
        <dbReference type="SAM" id="Phobius"/>
    </source>
</evidence>
<gene>
    <name evidence="3" type="ORF">KGQ19_12230</name>
</gene>
<accession>A0ABS5KNL2</accession>
<reference evidence="3 4" key="1">
    <citation type="submission" date="2020-02" db="EMBL/GenBank/DDBJ databases">
        <title>Acidophilic actinobacteria isolated from forest soil.</title>
        <authorList>
            <person name="Golinska P."/>
        </authorList>
    </citation>
    <scope>NUCLEOTIDE SEQUENCE [LARGE SCALE GENOMIC DNA]</scope>
    <source>
        <strain evidence="3 4">NL8</strain>
    </source>
</reference>
<dbReference type="Proteomes" id="UP000730482">
    <property type="component" value="Unassembled WGS sequence"/>
</dbReference>